<proteinExistence type="predicted"/>
<dbReference type="AlphaFoldDB" id="A0A645I6G9"/>
<dbReference type="AntiFam" id="ANF00157">
    <property type="entry name" value="Shadow ORF (opposite ileS)"/>
</dbReference>
<evidence type="ECO:0000313" key="1">
    <source>
        <dbReference type="EMBL" id="MPN45989.1"/>
    </source>
</evidence>
<protein>
    <submittedName>
        <fullName evidence="1">Uncharacterized protein</fullName>
    </submittedName>
</protein>
<name>A0A645I6G9_9ZZZZ</name>
<sequence>MGIPAGLAKHVVAFHGAVAGNNILDRPGKNVADVGLAVGGRGAVVEGIGGRAAPQLHAFFKDALLLPESERVFFACREIEGCGNLFVHIVSPAILFWSNLYISEKRRFCKASLHGFFTFFNAFGFEVENILCYYYRDTICASVACFF</sequence>
<gene>
    <name evidence="1" type="ORF">SDC9_193568</name>
</gene>
<reference evidence="1" key="1">
    <citation type="submission" date="2019-08" db="EMBL/GenBank/DDBJ databases">
        <authorList>
            <person name="Kucharzyk K."/>
            <person name="Murdoch R.W."/>
            <person name="Higgins S."/>
            <person name="Loffler F."/>
        </authorList>
    </citation>
    <scope>NUCLEOTIDE SEQUENCE</scope>
</reference>
<dbReference type="EMBL" id="VSSQ01106273">
    <property type="protein sequence ID" value="MPN45989.1"/>
    <property type="molecule type" value="Genomic_DNA"/>
</dbReference>
<accession>A0A645I6G9</accession>
<organism evidence="1">
    <name type="scientific">bioreactor metagenome</name>
    <dbReference type="NCBI Taxonomy" id="1076179"/>
    <lineage>
        <taxon>unclassified sequences</taxon>
        <taxon>metagenomes</taxon>
        <taxon>ecological metagenomes</taxon>
    </lineage>
</organism>
<comment type="caution">
    <text evidence="1">The sequence shown here is derived from an EMBL/GenBank/DDBJ whole genome shotgun (WGS) entry which is preliminary data.</text>
</comment>